<gene>
    <name evidence="2" type="ORF">O181_016515</name>
</gene>
<keyword evidence="3" id="KW-1185">Reference proteome</keyword>
<comment type="caution">
    <text evidence="2">The sequence shown here is derived from an EMBL/GenBank/DDBJ whole genome shotgun (WGS) entry which is preliminary data.</text>
</comment>
<protein>
    <submittedName>
        <fullName evidence="2">Uncharacterized protein</fullName>
    </submittedName>
</protein>
<dbReference type="AlphaFoldDB" id="A0A9Q3GS21"/>
<reference evidence="2" key="1">
    <citation type="submission" date="2021-03" db="EMBL/GenBank/DDBJ databases">
        <title>Draft genome sequence of rust myrtle Austropuccinia psidii MF-1, a brazilian biotype.</title>
        <authorList>
            <person name="Quecine M.C."/>
            <person name="Pachon D.M.R."/>
            <person name="Bonatelli M.L."/>
            <person name="Correr F.H."/>
            <person name="Franceschini L.M."/>
            <person name="Leite T.F."/>
            <person name="Margarido G.R.A."/>
            <person name="Almeida C.A."/>
            <person name="Ferrarezi J.A."/>
            <person name="Labate C.A."/>
        </authorList>
    </citation>
    <scope>NUCLEOTIDE SEQUENCE</scope>
    <source>
        <strain evidence="2">MF-1</strain>
    </source>
</reference>
<accession>A0A9Q3GS21</accession>
<name>A0A9Q3GS21_9BASI</name>
<evidence type="ECO:0000313" key="2">
    <source>
        <dbReference type="EMBL" id="MBW0476800.1"/>
    </source>
</evidence>
<evidence type="ECO:0000256" key="1">
    <source>
        <dbReference type="SAM" id="MobiDB-lite"/>
    </source>
</evidence>
<dbReference type="EMBL" id="AVOT02004594">
    <property type="protein sequence ID" value="MBW0476800.1"/>
    <property type="molecule type" value="Genomic_DNA"/>
</dbReference>
<feature type="region of interest" description="Disordered" evidence="1">
    <location>
        <begin position="60"/>
        <end position="89"/>
    </location>
</feature>
<sequence>MVRQENIESVSTVTTIIPESTLNSENNSTVIMTHNQQEPIFSELTSLDIINTLQKAKGLPNRLSYSSPRNSQNCYRNDYGRSQSAAEGQGSVNNAQTDKLCHSEADNTVLPSKRAENATKSLSGHLQRQYKGSQQCLAAKKYQILADLWKNRMNSYLTVRKFMGHPNTLKLLNGWDPLMEKKNMMLLIAKWRKNNPPPAKQVTKTAPVASSSDLNMIKKPQTQKKCKGKKPATKPYSQGYRIQKIQQDAMENVFQMSRAMMEFQKKEEARLKYQKMISDILNGITNLYIAINDVKSHISDKHSLICKTNNLSLSQINETLMCFEKCQEQSKLLILTINLEIR</sequence>
<feature type="compositionally biased region" description="Polar residues" evidence="1">
    <location>
        <begin position="63"/>
        <end position="89"/>
    </location>
</feature>
<evidence type="ECO:0000313" key="3">
    <source>
        <dbReference type="Proteomes" id="UP000765509"/>
    </source>
</evidence>
<dbReference type="Proteomes" id="UP000765509">
    <property type="component" value="Unassembled WGS sequence"/>
</dbReference>
<proteinExistence type="predicted"/>
<organism evidence="2 3">
    <name type="scientific">Austropuccinia psidii MF-1</name>
    <dbReference type="NCBI Taxonomy" id="1389203"/>
    <lineage>
        <taxon>Eukaryota</taxon>
        <taxon>Fungi</taxon>
        <taxon>Dikarya</taxon>
        <taxon>Basidiomycota</taxon>
        <taxon>Pucciniomycotina</taxon>
        <taxon>Pucciniomycetes</taxon>
        <taxon>Pucciniales</taxon>
        <taxon>Sphaerophragmiaceae</taxon>
        <taxon>Austropuccinia</taxon>
    </lineage>
</organism>